<dbReference type="KEGG" id="ery:CP97_12065"/>
<dbReference type="EMBL" id="CP011310">
    <property type="protein sequence ID" value="AKQ43423.2"/>
    <property type="molecule type" value="Genomic_DNA"/>
</dbReference>
<evidence type="ECO:0000256" key="1">
    <source>
        <dbReference type="PROSITE-ProRule" id="PRU00339"/>
    </source>
</evidence>
<dbReference type="Pfam" id="PF14559">
    <property type="entry name" value="TPR_19"/>
    <property type="match status" value="1"/>
</dbReference>
<dbReference type="InterPro" id="IPR019734">
    <property type="entry name" value="TPR_rpt"/>
</dbReference>
<accession>A0A0H4W1M2</accession>
<dbReference type="OrthoDB" id="7398646at2"/>
<feature type="region of interest" description="Disordered" evidence="2">
    <location>
        <begin position="282"/>
        <end position="393"/>
    </location>
</feature>
<keyword evidence="5" id="KW-1185">Reference proteome</keyword>
<feature type="compositionally biased region" description="Low complexity" evidence="2">
    <location>
        <begin position="349"/>
        <end position="393"/>
    </location>
</feature>
<evidence type="ECO:0000313" key="4">
    <source>
        <dbReference type="EMBL" id="AKQ43423.2"/>
    </source>
</evidence>
<dbReference type="AlphaFoldDB" id="A0A0H4W1M2"/>
<dbReference type="InterPro" id="IPR036680">
    <property type="entry name" value="SPOR-like_sf"/>
</dbReference>
<evidence type="ECO:0000313" key="5">
    <source>
        <dbReference type="Proteomes" id="UP000059113"/>
    </source>
</evidence>
<reference evidence="5" key="2">
    <citation type="submission" date="2015-04" db="EMBL/GenBank/DDBJ databases">
        <title>The complete genome sequence of Erythrobacter sp. s21-N3.</title>
        <authorList>
            <person name="Zhuang L."/>
            <person name="Liu Y."/>
            <person name="Shao Z."/>
        </authorList>
    </citation>
    <scope>NUCLEOTIDE SEQUENCE [LARGE SCALE GENOMIC DNA]</scope>
    <source>
        <strain evidence="5">s21-N3</strain>
    </source>
</reference>
<feature type="compositionally biased region" description="Low complexity" evidence="2">
    <location>
        <begin position="282"/>
        <end position="298"/>
    </location>
</feature>
<gene>
    <name evidence="4" type="ORF">CP97_12065</name>
</gene>
<evidence type="ECO:0000256" key="2">
    <source>
        <dbReference type="SAM" id="MobiDB-lite"/>
    </source>
</evidence>
<dbReference type="Proteomes" id="UP000059113">
    <property type="component" value="Chromosome"/>
</dbReference>
<dbReference type="SUPFAM" id="SSF48452">
    <property type="entry name" value="TPR-like"/>
    <property type="match status" value="1"/>
</dbReference>
<dbReference type="RefSeq" id="WP_048886152.1">
    <property type="nucleotide sequence ID" value="NZ_CP011310.1"/>
</dbReference>
<dbReference type="Pfam" id="PF05036">
    <property type="entry name" value="SPOR"/>
    <property type="match status" value="1"/>
</dbReference>
<dbReference type="SMART" id="SM00028">
    <property type="entry name" value="TPR"/>
    <property type="match status" value="2"/>
</dbReference>
<dbReference type="PROSITE" id="PS50005">
    <property type="entry name" value="TPR"/>
    <property type="match status" value="1"/>
</dbReference>
<reference evidence="4 5" key="1">
    <citation type="journal article" date="2015" name="Int. J. Syst. Evol. Microbiol.">
        <title>Erythrobacter atlanticus sp. nov., a bacterium from ocean sediment able to degrade polycyclic aromatic hydrocarbons.</title>
        <authorList>
            <person name="Zhuang L."/>
            <person name="Liu Y."/>
            <person name="Wang L."/>
            <person name="Wang W."/>
            <person name="Shao Z."/>
        </authorList>
    </citation>
    <scope>NUCLEOTIDE SEQUENCE [LARGE SCALE GENOMIC DNA]</scope>
    <source>
        <strain evidence="5">s21-N3</strain>
    </source>
</reference>
<keyword evidence="1" id="KW-0802">TPR repeat</keyword>
<feature type="domain" description="SPOR" evidence="3">
    <location>
        <begin position="451"/>
        <end position="522"/>
    </location>
</feature>
<protein>
    <recommendedName>
        <fullName evidence="3">SPOR domain-containing protein</fullName>
    </recommendedName>
</protein>
<name>A0A0H4W1M2_9SPHN</name>
<dbReference type="Gene3D" id="1.25.40.10">
    <property type="entry name" value="Tetratricopeptide repeat domain"/>
    <property type="match status" value="1"/>
</dbReference>
<proteinExistence type="predicted"/>
<dbReference type="STRING" id="1648404.CP97_12065"/>
<dbReference type="SUPFAM" id="SSF110997">
    <property type="entry name" value="Sporulation related repeat"/>
    <property type="match status" value="1"/>
</dbReference>
<organism evidence="4 5">
    <name type="scientific">Aurantiacibacter atlanticus</name>
    <dbReference type="NCBI Taxonomy" id="1648404"/>
    <lineage>
        <taxon>Bacteria</taxon>
        <taxon>Pseudomonadati</taxon>
        <taxon>Pseudomonadota</taxon>
        <taxon>Alphaproteobacteria</taxon>
        <taxon>Sphingomonadales</taxon>
        <taxon>Erythrobacteraceae</taxon>
        <taxon>Aurantiacibacter</taxon>
    </lineage>
</organism>
<dbReference type="GO" id="GO:0042834">
    <property type="term" value="F:peptidoglycan binding"/>
    <property type="evidence" value="ECO:0007669"/>
    <property type="project" value="InterPro"/>
</dbReference>
<dbReference type="InterPro" id="IPR011990">
    <property type="entry name" value="TPR-like_helical_dom_sf"/>
</dbReference>
<dbReference type="InterPro" id="IPR007730">
    <property type="entry name" value="SPOR-like_dom"/>
</dbReference>
<feature type="repeat" description="TPR" evidence="1">
    <location>
        <begin position="63"/>
        <end position="96"/>
    </location>
</feature>
<sequence length="536" mass="56382">MNWSRLPVRIASAPFAAVALAALVVPFHHMPVSAQEVVQQLPNPASEDLSGALRRLSRNPDNLRALVDAGIASLELGDVDAALAFLRRAQNRDPEDGRMLAALARVAVLRGEGVAAVQLFDNADAAGASLSAVTADRALAYDLVGDNARAQRLYRQALAREADDAVTQRLALSYAISGDAAASETTLLPLLQRQDRSAYRSRAFALAILGREEEAVAIAETMLPARISGRLAPYLRYMPRLTSAQQAAAANLGRFPAASQIGQDSAEITALAQADAADAVQPVSGSAARRGASSAAASDRLTPRGPPLGRTDSLAQASTGELPPAQTPANVSPEPEARPSFSVAEPEPVQQAVAKQVVQQVASTPPPQQAAQPTLTTTAATEPASAQPAPTQASPIVQQITLAQEFADFVLPGDGLPVAASAGAVDVTTIEPARPEPVPAPPPPPPAHPSRHWVQIATGQDISAFRFDWRRIVRNAEGLLDDREAYTAPWNQTNRLVTGPFDSQSAAQDFVTQLAEKGVSAFRFTSSAGEEVREID</sequence>
<evidence type="ECO:0000259" key="3">
    <source>
        <dbReference type="Pfam" id="PF05036"/>
    </source>
</evidence>